<evidence type="ECO:0000313" key="8">
    <source>
        <dbReference type="Proteomes" id="UP000001364"/>
    </source>
</evidence>
<comment type="subcellular location">
    <subcellularLocation>
        <location evidence="6">Cell membrane</location>
        <topology evidence="6">Multi-pass membrane protein</topology>
    </subcellularLocation>
    <subcellularLocation>
        <location evidence="1">Membrane</location>
    </subcellularLocation>
</comment>
<feature type="transmembrane region" description="Helical" evidence="6">
    <location>
        <begin position="212"/>
        <end position="234"/>
    </location>
</feature>
<dbReference type="PATRIC" id="fig|565050.3.peg.1811"/>
<dbReference type="PANTHER" id="PTHR23427">
    <property type="entry name" value="SURFEIT LOCUS PROTEIN"/>
    <property type="match status" value="1"/>
</dbReference>
<dbReference type="PhylomeDB" id="A0A0H3CAG2"/>
<dbReference type="Proteomes" id="UP000001364">
    <property type="component" value="Chromosome"/>
</dbReference>
<dbReference type="KEGG" id="ccs:CCNA_01847"/>
<keyword evidence="8" id="KW-1185">Reference proteome</keyword>
<evidence type="ECO:0000256" key="3">
    <source>
        <dbReference type="ARBA" id="ARBA00022692"/>
    </source>
</evidence>
<name>A0A0H3CAG2_CAUVN</name>
<sequence>MKPRLIAKTTALVSLCVGFAVLFAGLGVWQLQRRVWKLDLIAQVEQRLAAPPVGAPGPLDWPHLAPANDVYRRVVLSGVFDHDRETLTQAVTVLGPGFWVLTPLRTDQGFTVLVNRGFVPAERAAASRRAAGQVRGEIRVVGLLRFTEPGGGFLRRNQPAAGRWYSRDVAAIAQSRGLGVVAPYFVDADGAPNPGGWPRGGLTVVRFPNSHLIYALTWFALALFSAGAAAYVLADARRSRREDAA</sequence>
<reference evidence="7 8" key="1">
    <citation type="journal article" date="2010" name="J. Bacteriol.">
        <title>The genetic basis of laboratory adaptation in Caulobacter crescentus.</title>
        <authorList>
            <person name="Marks M.E."/>
            <person name="Castro-Rojas C.M."/>
            <person name="Teiling C."/>
            <person name="Du L."/>
            <person name="Kapatral V."/>
            <person name="Walunas T.L."/>
            <person name="Crosson S."/>
        </authorList>
    </citation>
    <scope>NUCLEOTIDE SEQUENCE [LARGE SCALE GENOMIC DNA]</scope>
    <source>
        <strain evidence="8">NA1000 / CB15N</strain>
    </source>
</reference>
<evidence type="ECO:0000256" key="4">
    <source>
        <dbReference type="ARBA" id="ARBA00022989"/>
    </source>
</evidence>
<dbReference type="EMBL" id="CP001340">
    <property type="protein sequence ID" value="ACL95312.1"/>
    <property type="molecule type" value="Genomic_DNA"/>
</dbReference>
<comment type="similarity">
    <text evidence="2 6">Belongs to the SURF1 family.</text>
</comment>
<keyword evidence="3 6" id="KW-0812">Transmembrane</keyword>
<dbReference type="RefSeq" id="YP_002517220.1">
    <property type="nucleotide sequence ID" value="NC_011916.1"/>
</dbReference>
<dbReference type="OrthoDB" id="6079986at2"/>
<gene>
    <name evidence="7" type="ordered locus">CCNA_01847</name>
</gene>
<dbReference type="GO" id="GO:0005886">
    <property type="term" value="C:plasma membrane"/>
    <property type="evidence" value="ECO:0007669"/>
    <property type="project" value="UniProtKB-SubCell"/>
</dbReference>
<evidence type="ECO:0000256" key="1">
    <source>
        <dbReference type="ARBA" id="ARBA00004370"/>
    </source>
</evidence>
<accession>A0A0H3CAG2</accession>
<keyword evidence="5 6" id="KW-0472">Membrane</keyword>
<dbReference type="AlphaFoldDB" id="A0A0H3CAG2"/>
<evidence type="ECO:0000256" key="5">
    <source>
        <dbReference type="ARBA" id="ARBA00023136"/>
    </source>
</evidence>
<feature type="transmembrane region" description="Helical" evidence="6">
    <location>
        <begin position="12"/>
        <end position="31"/>
    </location>
</feature>
<proteinExistence type="inferred from homology"/>
<dbReference type="InterPro" id="IPR045214">
    <property type="entry name" value="Surf1/Surf4"/>
</dbReference>
<evidence type="ECO:0000256" key="6">
    <source>
        <dbReference type="RuleBase" id="RU363076"/>
    </source>
</evidence>
<keyword evidence="6" id="KW-1003">Cell membrane</keyword>
<organism evidence="7 8">
    <name type="scientific">Caulobacter vibrioides (strain NA1000 / CB15N)</name>
    <name type="common">Caulobacter crescentus</name>
    <dbReference type="NCBI Taxonomy" id="565050"/>
    <lineage>
        <taxon>Bacteria</taxon>
        <taxon>Pseudomonadati</taxon>
        <taxon>Pseudomonadota</taxon>
        <taxon>Alphaproteobacteria</taxon>
        <taxon>Caulobacterales</taxon>
        <taxon>Caulobacteraceae</taxon>
        <taxon>Caulobacter</taxon>
    </lineage>
</organism>
<dbReference type="CDD" id="cd06662">
    <property type="entry name" value="SURF1"/>
    <property type="match status" value="1"/>
</dbReference>
<dbReference type="HOGENOM" id="CLU_047737_4_1_5"/>
<dbReference type="RefSeq" id="WP_012640329.1">
    <property type="nucleotide sequence ID" value="NC_011916.1"/>
</dbReference>
<evidence type="ECO:0000256" key="2">
    <source>
        <dbReference type="ARBA" id="ARBA00007165"/>
    </source>
</evidence>
<dbReference type="PROSITE" id="PS50895">
    <property type="entry name" value="SURF1"/>
    <property type="match status" value="1"/>
</dbReference>
<dbReference type="InterPro" id="IPR002994">
    <property type="entry name" value="Surf1/Shy1"/>
</dbReference>
<dbReference type="PANTHER" id="PTHR23427:SF2">
    <property type="entry name" value="SURFEIT LOCUS PROTEIN 1"/>
    <property type="match status" value="1"/>
</dbReference>
<protein>
    <recommendedName>
        <fullName evidence="6">SURF1-like protein</fullName>
    </recommendedName>
</protein>
<dbReference type="Pfam" id="PF02104">
    <property type="entry name" value="SURF1"/>
    <property type="match status" value="1"/>
</dbReference>
<evidence type="ECO:0000313" key="7">
    <source>
        <dbReference type="EMBL" id="ACL95312.1"/>
    </source>
</evidence>
<keyword evidence="4 6" id="KW-1133">Transmembrane helix</keyword>
<dbReference type="GeneID" id="7331395"/>